<feature type="transmembrane region" description="Helical" evidence="7">
    <location>
        <begin position="289"/>
        <end position="307"/>
    </location>
</feature>
<dbReference type="InterPro" id="IPR017896">
    <property type="entry name" value="4Fe4S_Fe-S-bd"/>
</dbReference>
<feature type="transmembrane region" description="Helical" evidence="7">
    <location>
        <begin position="12"/>
        <end position="32"/>
    </location>
</feature>
<feature type="domain" description="4Fe-4S ferredoxin-type" evidence="8">
    <location>
        <begin position="224"/>
        <end position="252"/>
    </location>
</feature>
<dbReference type="PROSITE" id="PS51379">
    <property type="entry name" value="4FE4S_FER_2"/>
    <property type="match status" value="1"/>
</dbReference>
<evidence type="ECO:0000256" key="7">
    <source>
        <dbReference type="SAM" id="Phobius"/>
    </source>
</evidence>
<evidence type="ECO:0000313" key="9">
    <source>
        <dbReference type="EMBL" id="SJZ74387.1"/>
    </source>
</evidence>
<evidence type="ECO:0000256" key="4">
    <source>
        <dbReference type="ARBA" id="ARBA00023004"/>
    </source>
</evidence>
<feature type="transmembrane region" description="Helical" evidence="7">
    <location>
        <begin position="133"/>
        <end position="152"/>
    </location>
</feature>
<feature type="transmembrane region" description="Helical" evidence="7">
    <location>
        <begin position="69"/>
        <end position="87"/>
    </location>
</feature>
<comment type="subcellular location">
    <subcellularLocation>
        <location evidence="1">Cell membrane</location>
    </subcellularLocation>
</comment>
<dbReference type="EMBL" id="FUXM01000006">
    <property type="protein sequence ID" value="SJZ74387.1"/>
    <property type="molecule type" value="Genomic_DNA"/>
</dbReference>
<keyword evidence="7" id="KW-1133">Transmembrane helix</keyword>
<proteinExistence type="predicted"/>
<keyword evidence="10" id="KW-1185">Reference proteome</keyword>
<evidence type="ECO:0000313" key="10">
    <source>
        <dbReference type="Proteomes" id="UP000189933"/>
    </source>
</evidence>
<dbReference type="AlphaFoldDB" id="A0A1T4N5Q8"/>
<evidence type="ECO:0000259" key="8">
    <source>
        <dbReference type="PROSITE" id="PS51379"/>
    </source>
</evidence>
<dbReference type="SUPFAM" id="SSF54862">
    <property type="entry name" value="4Fe-4S ferredoxins"/>
    <property type="match status" value="1"/>
</dbReference>
<keyword evidence="3" id="KW-0479">Metal-binding</keyword>
<evidence type="ECO:0000256" key="1">
    <source>
        <dbReference type="ARBA" id="ARBA00004236"/>
    </source>
</evidence>
<dbReference type="Pfam" id="PF12801">
    <property type="entry name" value="Fer4_5"/>
    <property type="match status" value="2"/>
</dbReference>
<dbReference type="InterPro" id="IPR017900">
    <property type="entry name" value="4Fe4S_Fe_S_CS"/>
</dbReference>
<keyword evidence="2" id="KW-1003">Cell membrane</keyword>
<dbReference type="PROSITE" id="PS00198">
    <property type="entry name" value="4FE4S_FER_1"/>
    <property type="match status" value="2"/>
</dbReference>
<keyword evidence="4" id="KW-0408">Iron</keyword>
<reference evidence="10" key="1">
    <citation type="submission" date="2017-02" db="EMBL/GenBank/DDBJ databases">
        <authorList>
            <person name="Varghese N."/>
            <person name="Submissions S."/>
        </authorList>
    </citation>
    <scope>NUCLEOTIDE SEQUENCE [LARGE SCALE GENOMIC DNA]</scope>
    <source>
        <strain evidence="10">DSM 16521</strain>
    </source>
</reference>
<dbReference type="Pfam" id="PF13237">
    <property type="entry name" value="Fer4_10"/>
    <property type="match status" value="1"/>
</dbReference>
<accession>A0A1T4N5Q8</accession>
<keyword evidence="6 7" id="KW-0472">Membrane</keyword>
<dbReference type="PANTHER" id="PTHR30224">
    <property type="entry name" value="ELECTRON TRANSPORT PROTEIN"/>
    <property type="match status" value="1"/>
</dbReference>
<dbReference type="OrthoDB" id="9806398at2"/>
<evidence type="ECO:0000256" key="5">
    <source>
        <dbReference type="ARBA" id="ARBA00023014"/>
    </source>
</evidence>
<protein>
    <submittedName>
        <fullName evidence="9">4Fe-4S binding domain-containing protein</fullName>
    </submittedName>
</protein>
<dbReference type="GO" id="GO:0005886">
    <property type="term" value="C:plasma membrane"/>
    <property type="evidence" value="ECO:0007669"/>
    <property type="project" value="UniProtKB-SubCell"/>
</dbReference>
<dbReference type="GO" id="GO:0051536">
    <property type="term" value="F:iron-sulfur cluster binding"/>
    <property type="evidence" value="ECO:0007669"/>
    <property type="project" value="UniProtKB-KW"/>
</dbReference>
<keyword evidence="5" id="KW-0411">Iron-sulfur</keyword>
<dbReference type="GO" id="GO:0046872">
    <property type="term" value="F:metal ion binding"/>
    <property type="evidence" value="ECO:0007669"/>
    <property type="project" value="UniProtKB-KW"/>
</dbReference>
<dbReference type="RefSeq" id="WP_159071898.1">
    <property type="nucleotide sequence ID" value="NZ_FUXM01000006.1"/>
</dbReference>
<dbReference type="Gene3D" id="3.30.70.20">
    <property type="match status" value="1"/>
</dbReference>
<dbReference type="InterPro" id="IPR052378">
    <property type="entry name" value="NosR_regulator"/>
</dbReference>
<evidence type="ECO:0000256" key="6">
    <source>
        <dbReference type="ARBA" id="ARBA00023136"/>
    </source>
</evidence>
<gene>
    <name evidence="9" type="ORF">SAMN02745885_00804</name>
</gene>
<dbReference type="Proteomes" id="UP000189933">
    <property type="component" value="Unassembled WGS sequence"/>
</dbReference>
<evidence type="ECO:0000256" key="2">
    <source>
        <dbReference type="ARBA" id="ARBA00022475"/>
    </source>
</evidence>
<name>A0A1T4N5Q8_9FIRM</name>
<feature type="transmembrane region" description="Helical" evidence="7">
    <location>
        <begin position="185"/>
        <end position="205"/>
    </location>
</feature>
<dbReference type="PANTHER" id="PTHR30224:SF4">
    <property type="entry name" value="ELECTRON TRANSPORT PROTEIN YCCM-RELATED"/>
    <property type="match status" value="1"/>
</dbReference>
<sequence>MSQQFWRRLSQAFFVLASLWIGYQFYQFYLYLEGTGPAASRPPGVEGYLPIAALVGLKYWLTTGNWDPVHPAGLTLLLFFLAISWLLHKAFCSWICPIGSLFESVSWLGRKLGLPGHKQPWPRRHLVLKILDWLLRSIKYILMIFFLYYILLGMSGEELAAYLQTPYMALADVAMLQFFLSPGTVFLTVVGIFLLGSLFGTNLWCRYLCPYGALMGLMGSLGLSRIQRDSNSCINCQACNRACPNWLPVAESRRVHSPDCHLCLQCVSACPVPGTLKPGFWSRFTGKEAMTVAVLVLGLFLLVYVVARLTGHWDNGLSIDFYRQMRAFYTGHP</sequence>
<evidence type="ECO:0000256" key="3">
    <source>
        <dbReference type="ARBA" id="ARBA00022723"/>
    </source>
</evidence>
<keyword evidence="7" id="KW-0812">Transmembrane</keyword>
<organism evidence="9 10">
    <name type="scientific">Carboxydocella sporoproducens DSM 16521</name>
    <dbReference type="NCBI Taxonomy" id="1121270"/>
    <lineage>
        <taxon>Bacteria</taxon>
        <taxon>Bacillati</taxon>
        <taxon>Bacillota</taxon>
        <taxon>Clostridia</taxon>
        <taxon>Eubacteriales</taxon>
        <taxon>Clostridiales Family XVI. Incertae Sedis</taxon>
        <taxon>Carboxydocella</taxon>
    </lineage>
</organism>